<dbReference type="Proteomes" id="UP000016223">
    <property type="component" value="Chromosome 1"/>
</dbReference>
<proteinExistence type="predicted"/>
<protein>
    <submittedName>
        <fullName evidence="1">Uncharacterized protein</fullName>
    </submittedName>
</protein>
<sequence length="46" mass="5382">MKTIKFGNLQQCVPAATSRSYAYFGHHFYNPISSISFSHWWSMIQL</sequence>
<dbReference type="EMBL" id="CP003911">
    <property type="protein sequence ID" value="AGU51508.1"/>
    <property type="molecule type" value="Genomic_DNA"/>
</dbReference>
<accession>T1XG30</accession>
<name>T1XG30_VARPD</name>
<dbReference type="AlphaFoldDB" id="T1XG30"/>
<organism evidence="1 2">
    <name type="scientific">Variovorax paradoxus B4</name>
    <dbReference type="NCBI Taxonomy" id="1246301"/>
    <lineage>
        <taxon>Bacteria</taxon>
        <taxon>Pseudomonadati</taxon>
        <taxon>Pseudomonadota</taxon>
        <taxon>Betaproteobacteria</taxon>
        <taxon>Burkholderiales</taxon>
        <taxon>Comamonadaceae</taxon>
        <taxon>Variovorax</taxon>
    </lineage>
</organism>
<gene>
    <name evidence="1" type="ORF">VAPA_1c44350</name>
</gene>
<dbReference type="KEGG" id="vpd:VAPA_1c44350"/>
<evidence type="ECO:0000313" key="1">
    <source>
        <dbReference type="EMBL" id="AGU51508.1"/>
    </source>
</evidence>
<reference evidence="1 2" key="1">
    <citation type="submission" date="2012-10" db="EMBL/GenBank/DDBJ databases">
        <title>Genome sequence of Variovorax paradoxus B4.</title>
        <authorList>
            <person name="Schuldes J."/>
            <person name="Brandt U."/>
            <person name="Hiessl S."/>
            <person name="Wuebbeler J.H."/>
            <person name="Thuermer A."/>
            <person name="Steinbuechel A."/>
            <person name="Daniel R."/>
        </authorList>
    </citation>
    <scope>NUCLEOTIDE SEQUENCE [LARGE SCALE GENOMIC DNA]</scope>
    <source>
        <strain evidence="1 2">B4</strain>
    </source>
</reference>
<dbReference type="HOGENOM" id="CLU_3190330_0_0_4"/>
<evidence type="ECO:0000313" key="2">
    <source>
        <dbReference type="Proteomes" id="UP000016223"/>
    </source>
</evidence>